<dbReference type="PANTHER" id="PTHR28234">
    <property type="entry name" value="NUCLEAR CONTROL OF ATPASE PROTEIN 2"/>
    <property type="match status" value="1"/>
</dbReference>
<comment type="subcellular location">
    <subcellularLocation>
        <location evidence="1">Mitochondrion membrane</location>
        <topology evidence="1">Multi-pass membrane protein</topology>
    </subcellularLocation>
</comment>
<evidence type="ECO:0000256" key="4">
    <source>
        <dbReference type="ARBA" id="ARBA00023128"/>
    </source>
</evidence>
<evidence type="ECO:0000256" key="5">
    <source>
        <dbReference type="ARBA" id="ARBA00023136"/>
    </source>
</evidence>
<evidence type="ECO:0000313" key="7">
    <source>
        <dbReference type="EMBL" id="TFK27725.1"/>
    </source>
</evidence>
<name>A0A5C3L4V5_COPMA</name>
<organism evidence="7 8">
    <name type="scientific">Coprinopsis marcescibilis</name>
    <name type="common">Agaric fungus</name>
    <name type="synonym">Psathyrella marcescibilis</name>
    <dbReference type="NCBI Taxonomy" id="230819"/>
    <lineage>
        <taxon>Eukaryota</taxon>
        <taxon>Fungi</taxon>
        <taxon>Dikarya</taxon>
        <taxon>Basidiomycota</taxon>
        <taxon>Agaricomycotina</taxon>
        <taxon>Agaricomycetes</taxon>
        <taxon>Agaricomycetidae</taxon>
        <taxon>Agaricales</taxon>
        <taxon>Agaricineae</taxon>
        <taxon>Psathyrellaceae</taxon>
        <taxon>Coprinopsis</taxon>
    </lineage>
</organism>
<sequence>MSVLRDHDELYDYYLSTLSLALEAEQEALWWAKTSSSSSHLLLYFCQTLPHRLKSLTTALIQNPETDVQYVLFPNSPTSTQSPISLFNRLREECVHNQTSLHFLRNERAEQLGLLAITILKSSQASTLELATTTKLSFTAHPPTISIASHRRPSQLALIWPKLLLNTVLIYSSYRLLRHTYDNRFLIKEFVREGKEALEGLVQGWVLEPVKEVWNTVRATGDNYPGREGLVRREGVLADIESLERMALSLAKDVLQYDDAQLEVLKQQVNQGDLTPLMQLYENDIRSPLKSALAGTLVRGILVQVQKAKVDIDQALTGIDKLLKSQELTFAFVGVAPALFILYAVAQGGAALSRYTIAAVGWGAGKVVQGAKAAGGFIASVKHLARLGQVNDELGVRGKDAGANQDGRTTYVALQRVSRKQAWADLRRVERLLIKGRVGDESVVNPVVPAKEGLPSTASAVNDNKDMTPLATGLLILSVERLRVFGEGLQSKVSSSIAASPALDECPSPTSDPRSPTTTPTPLAQFPPHVRTGTLGAGVAVGAAVGAGVGIGFQKLLSAATGRGVIGGRGVGRELNLGLTSDVRLAFLEDVEDLGDLRLSREERLRVVERIWRCLDGCGGGVQRNKGLVYP</sequence>
<evidence type="ECO:0000256" key="3">
    <source>
        <dbReference type="ARBA" id="ARBA00022989"/>
    </source>
</evidence>
<keyword evidence="2" id="KW-0812">Transmembrane</keyword>
<accession>A0A5C3L4V5</accession>
<dbReference type="Pfam" id="PF08637">
    <property type="entry name" value="NCA2"/>
    <property type="match status" value="1"/>
</dbReference>
<keyword evidence="3" id="KW-1133">Transmembrane helix</keyword>
<dbReference type="Proteomes" id="UP000307440">
    <property type="component" value="Unassembled WGS sequence"/>
</dbReference>
<keyword evidence="5" id="KW-0472">Membrane</keyword>
<keyword evidence="4" id="KW-0496">Mitochondrion</keyword>
<dbReference type="InterPro" id="IPR013946">
    <property type="entry name" value="NCA2-like"/>
</dbReference>
<feature type="compositionally biased region" description="Low complexity" evidence="6">
    <location>
        <begin position="507"/>
        <end position="522"/>
    </location>
</feature>
<keyword evidence="8" id="KW-1185">Reference proteome</keyword>
<evidence type="ECO:0000256" key="6">
    <source>
        <dbReference type="SAM" id="MobiDB-lite"/>
    </source>
</evidence>
<evidence type="ECO:0000313" key="8">
    <source>
        <dbReference type="Proteomes" id="UP000307440"/>
    </source>
</evidence>
<proteinExistence type="predicted"/>
<reference evidence="7 8" key="1">
    <citation type="journal article" date="2019" name="Nat. Ecol. Evol.">
        <title>Megaphylogeny resolves global patterns of mushroom evolution.</title>
        <authorList>
            <person name="Varga T."/>
            <person name="Krizsan K."/>
            <person name="Foldi C."/>
            <person name="Dima B."/>
            <person name="Sanchez-Garcia M."/>
            <person name="Sanchez-Ramirez S."/>
            <person name="Szollosi G.J."/>
            <person name="Szarkandi J.G."/>
            <person name="Papp V."/>
            <person name="Albert L."/>
            <person name="Andreopoulos W."/>
            <person name="Angelini C."/>
            <person name="Antonin V."/>
            <person name="Barry K.W."/>
            <person name="Bougher N.L."/>
            <person name="Buchanan P."/>
            <person name="Buyck B."/>
            <person name="Bense V."/>
            <person name="Catcheside P."/>
            <person name="Chovatia M."/>
            <person name="Cooper J."/>
            <person name="Damon W."/>
            <person name="Desjardin D."/>
            <person name="Finy P."/>
            <person name="Geml J."/>
            <person name="Haridas S."/>
            <person name="Hughes K."/>
            <person name="Justo A."/>
            <person name="Karasinski D."/>
            <person name="Kautmanova I."/>
            <person name="Kiss B."/>
            <person name="Kocsube S."/>
            <person name="Kotiranta H."/>
            <person name="LaButti K.M."/>
            <person name="Lechner B.E."/>
            <person name="Liimatainen K."/>
            <person name="Lipzen A."/>
            <person name="Lukacs Z."/>
            <person name="Mihaltcheva S."/>
            <person name="Morgado L.N."/>
            <person name="Niskanen T."/>
            <person name="Noordeloos M.E."/>
            <person name="Ohm R.A."/>
            <person name="Ortiz-Santana B."/>
            <person name="Ovrebo C."/>
            <person name="Racz N."/>
            <person name="Riley R."/>
            <person name="Savchenko A."/>
            <person name="Shiryaev A."/>
            <person name="Soop K."/>
            <person name="Spirin V."/>
            <person name="Szebenyi C."/>
            <person name="Tomsovsky M."/>
            <person name="Tulloss R.E."/>
            <person name="Uehling J."/>
            <person name="Grigoriev I.V."/>
            <person name="Vagvolgyi C."/>
            <person name="Papp T."/>
            <person name="Martin F.M."/>
            <person name="Miettinen O."/>
            <person name="Hibbett D.S."/>
            <person name="Nagy L.G."/>
        </authorList>
    </citation>
    <scope>NUCLEOTIDE SEQUENCE [LARGE SCALE GENOMIC DNA]</scope>
    <source>
        <strain evidence="7 8">CBS 121175</strain>
    </source>
</reference>
<gene>
    <name evidence="7" type="ORF">FA15DRAFT_666192</name>
</gene>
<dbReference type="PANTHER" id="PTHR28234:SF1">
    <property type="entry name" value="NUCLEAR CONTROL OF ATPASE PROTEIN 2"/>
    <property type="match status" value="1"/>
</dbReference>
<dbReference type="OrthoDB" id="413313at2759"/>
<dbReference type="STRING" id="230819.A0A5C3L4V5"/>
<dbReference type="EMBL" id="ML210162">
    <property type="protein sequence ID" value="TFK27725.1"/>
    <property type="molecule type" value="Genomic_DNA"/>
</dbReference>
<feature type="region of interest" description="Disordered" evidence="6">
    <location>
        <begin position="498"/>
        <end position="529"/>
    </location>
</feature>
<evidence type="ECO:0000256" key="2">
    <source>
        <dbReference type="ARBA" id="ARBA00022692"/>
    </source>
</evidence>
<dbReference type="AlphaFoldDB" id="A0A5C3L4V5"/>
<protein>
    <submittedName>
        <fullName evidence="7">NCA2-domain-containing protein</fullName>
    </submittedName>
</protein>
<evidence type="ECO:0000256" key="1">
    <source>
        <dbReference type="ARBA" id="ARBA00004225"/>
    </source>
</evidence>
<dbReference type="GO" id="GO:0005741">
    <property type="term" value="C:mitochondrial outer membrane"/>
    <property type="evidence" value="ECO:0007669"/>
    <property type="project" value="TreeGrafter"/>
</dbReference>